<evidence type="ECO:0000313" key="2">
    <source>
        <dbReference type="EMBL" id="SFQ69025.1"/>
    </source>
</evidence>
<feature type="transmembrane region" description="Helical" evidence="1">
    <location>
        <begin position="48"/>
        <end position="67"/>
    </location>
</feature>
<evidence type="ECO:0000256" key="1">
    <source>
        <dbReference type="SAM" id="Phobius"/>
    </source>
</evidence>
<keyword evidence="1" id="KW-0812">Transmembrane</keyword>
<dbReference type="EMBL" id="FOXU01000008">
    <property type="protein sequence ID" value="SFQ69025.1"/>
    <property type="molecule type" value="Genomic_DNA"/>
</dbReference>
<dbReference type="Proteomes" id="UP000198734">
    <property type="component" value="Unassembled WGS sequence"/>
</dbReference>
<gene>
    <name evidence="2" type="ORF">SAMN05421670_3407</name>
</gene>
<dbReference type="AlphaFoldDB" id="A0A1I6AK53"/>
<protein>
    <submittedName>
        <fullName evidence="2">Uncharacterized protein</fullName>
    </submittedName>
</protein>
<feature type="transmembrane region" description="Helical" evidence="1">
    <location>
        <begin position="73"/>
        <end position="94"/>
    </location>
</feature>
<feature type="transmembrane region" description="Helical" evidence="1">
    <location>
        <begin position="7"/>
        <end position="28"/>
    </location>
</feature>
<keyword evidence="3" id="KW-1185">Reference proteome</keyword>
<sequence>MELLMEIIGNVLPVVIVGGIAIFIIKKLEHKQKQGKTGRKNSNDQQDLLDSLIPLGMLFGCVVGVIFNILFSFSLLSTLSFGSGAGLLLGYFAYEIYSRTEVN</sequence>
<proteinExistence type="predicted"/>
<keyword evidence="1" id="KW-0472">Membrane</keyword>
<name>A0A1I6AK53_9BACI</name>
<accession>A0A1I6AK53</accession>
<evidence type="ECO:0000313" key="3">
    <source>
        <dbReference type="Proteomes" id="UP000198734"/>
    </source>
</evidence>
<keyword evidence="1" id="KW-1133">Transmembrane helix</keyword>
<organism evidence="2 3">
    <name type="scientific">Psychrobacillus psychrotolerans</name>
    <dbReference type="NCBI Taxonomy" id="126156"/>
    <lineage>
        <taxon>Bacteria</taxon>
        <taxon>Bacillati</taxon>
        <taxon>Bacillota</taxon>
        <taxon>Bacilli</taxon>
        <taxon>Bacillales</taxon>
        <taxon>Bacillaceae</taxon>
        <taxon>Psychrobacillus</taxon>
    </lineage>
</organism>
<reference evidence="3" key="1">
    <citation type="submission" date="2016-10" db="EMBL/GenBank/DDBJ databases">
        <authorList>
            <person name="Varghese N."/>
            <person name="Submissions S."/>
        </authorList>
    </citation>
    <scope>NUCLEOTIDE SEQUENCE [LARGE SCALE GENOMIC DNA]</scope>
    <source>
        <strain evidence="3">DSM 11706</strain>
    </source>
</reference>